<evidence type="ECO:0000259" key="2">
    <source>
        <dbReference type="Pfam" id="PF25298"/>
    </source>
</evidence>
<protein>
    <submittedName>
        <fullName evidence="4">Uncharacterized protein LOC108863799</fullName>
    </submittedName>
</protein>
<evidence type="ECO:0000256" key="1">
    <source>
        <dbReference type="SAM" id="Coils"/>
    </source>
</evidence>
<keyword evidence="3" id="KW-1185">Reference proteome</keyword>
<gene>
    <name evidence="4" type="primary">LOC108863799</name>
</gene>
<feature type="coiled-coil region" evidence="1">
    <location>
        <begin position="35"/>
        <end position="62"/>
    </location>
</feature>
<sequence length="224" mass="25841">MTSFSEHQLDQLRKLLETEFDKRWGKFIEHVDGRMKTVETEISKIQMENKSLKTRINTLESLAMRNRIEIQGFPQESKLDGREITKRLAKQAKLELGDDQILFAMRTGPVRTIKGVSSQTINVEFSTIALCDQFMSGIKTLRESRPAKQLDSKLISTRANPQPIYVSRKYSNEVKRLRSLAMLKKKSLKYDYCWISDSGKLCMRKSTGSPVIFISSEEDILQLK</sequence>
<name>A0AAJ7P930_9ACAR</name>
<keyword evidence="1" id="KW-0175">Coiled coil</keyword>
<feature type="domain" description="FP protein C-terminal" evidence="2">
    <location>
        <begin position="183"/>
        <end position="224"/>
    </location>
</feature>
<proteinExistence type="predicted"/>
<dbReference type="AlphaFoldDB" id="A0AAJ7P930"/>
<dbReference type="Pfam" id="PF25298">
    <property type="entry name" value="Baculo_FP_2nd"/>
    <property type="match status" value="1"/>
</dbReference>
<organism evidence="3 4">
    <name type="scientific">Galendromus occidentalis</name>
    <name type="common">western predatory mite</name>
    <dbReference type="NCBI Taxonomy" id="34638"/>
    <lineage>
        <taxon>Eukaryota</taxon>
        <taxon>Metazoa</taxon>
        <taxon>Ecdysozoa</taxon>
        <taxon>Arthropoda</taxon>
        <taxon>Chelicerata</taxon>
        <taxon>Arachnida</taxon>
        <taxon>Acari</taxon>
        <taxon>Parasitiformes</taxon>
        <taxon>Mesostigmata</taxon>
        <taxon>Gamasina</taxon>
        <taxon>Phytoseioidea</taxon>
        <taxon>Phytoseiidae</taxon>
        <taxon>Typhlodrominae</taxon>
        <taxon>Galendromus</taxon>
    </lineage>
</organism>
<dbReference type="GeneID" id="108863799"/>
<evidence type="ECO:0000313" key="4">
    <source>
        <dbReference type="RefSeq" id="XP_018493922.1"/>
    </source>
</evidence>
<reference evidence="4" key="1">
    <citation type="submission" date="2025-08" db="UniProtKB">
        <authorList>
            <consortium name="RefSeq"/>
        </authorList>
    </citation>
    <scope>IDENTIFICATION</scope>
</reference>
<dbReference type="RefSeq" id="XP_018493922.1">
    <property type="nucleotide sequence ID" value="XM_018638406.1"/>
</dbReference>
<dbReference type="Proteomes" id="UP000694867">
    <property type="component" value="Unplaced"/>
</dbReference>
<evidence type="ECO:0000313" key="3">
    <source>
        <dbReference type="Proteomes" id="UP000694867"/>
    </source>
</evidence>
<dbReference type="KEGG" id="goe:108863799"/>
<accession>A0AAJ7P930</accession>
<dbReference type="InterPro" id="IPR057251">
    <property type="entry name" value="FP_C"/>
</dbReference>